<dbReference type="InterPro" id="IPR011611">
    <property type="entry name" value="PfkB_dom"/>
</dbReference>
<keyword evidence="1" id="KW-0808">Transferase</keyword>
<keyword evidence="5" id="KW-1185">Reference proteome</keyword>
<evidence type="ECO:0000256" key="1">
    <source>
        <dbReference type="ARBA" id="ARBA00022679"/>
    </source>
</evidence>
<evidence type="ECO:0000313" key="4">
    <source>
        <dbReference type="EMBL" id="WDR03127.1"/>
    </source>
</evidence>
<sequence>MQMGSHNCDVLVAGEYYCDLLFAGLDGAPQLGAEQFASGLMIAPGGTYNMALGLTRLGVDTRWVCDFGTDMFSQHVLERARRDRINSSAFTIRDYPVSRLTATFSAEGDRGFISYCDPPVMPPDRVDTGWHRPKWLLQTFRFEPAWLDFIKRMKSAGAKVFADCRGGHFSIETPAIRTFLGMADVFSPNADEARMLTGTDTVDEAIKILARFIPVVALKNGRDGVLLSVNGEVSRVEGIPVEVTDTVGAGDAFNAGYLYGALCNLSPALSAEAGNLCGAYTATVAGGSSSPEKTDLVLFAQSRSLRYAPEIANILSAQSDRPNHINEYSYPEEG</sequence>
<dbReference type="RefSeq" id="WP_282219529.1">
    <property type="nucleotide sequence ID" value="NZ_CP118246.1"/>
</dbReference>
<dbReference type="Proteomes" id="UP001220530">
    <property type="component" value="Chromosome"/>
</dbReference>
<dbReference type="PANTHER" id="PTHR10584:SF167">
    <property type="entry name" value="PFKB DOMAIN PROTEIN"/>
    <property type="match status" value="1"/>
</dbReference>
<dbReference type="EMBL" id="CP118246">
    <property type="protein sequence ID" value="WDR03127.1"/>
    <property type="molecule type" value="Genomic_DNA"/>
</dbReference>
<dbReference type="Gene3D" id="3.40.1190.20">
    <property type="match status" value="1"/>
</dbReference>
<dbReference type="PANTHER" id="PTHR10584">
    <property type="entry name" value="SUGAR KINASE"/>
    <property type="match status" value="1"/>
</dbReference>
<dbReference type="InterPro" id="IPR029056">
    <property type="entry name" value="Ribokinase-like"/>
</dbReference>
<name>A0ABY7YPJ9_9HYPH</name>
<reference evidence="4 5" key="1">
    <citation type="submission" date="2023-02" db="EMBL/GenBank/DDBJ databases">
        <title>Devosia algicola sp. nov., isolated from the phycosphere of marine algae.</title>
        <authorList>
            <person name="Kim J.M."/>
            <person name="Lee J.K."/>
            <person name="Choi B.J."/>
            <person name="Bayburt H."/>
            <person name="Jeon C.O."/>
        </authorList>
    </citation>
    <scope>NUCLEOTIDE SEQUENCE [LARGE SCALE GENOMIC DNA]</scope>
    <source>
        <strain evidence="4 5">G20-9</strain>
    </source>
</reference>
<feature type="domain" description="Carbohydrate kinase PfkB" evidence="3">
    <location>
        <begin position="148"/>
        <end position="291"/>
    </location>
</feature>
<gene>
    <name evidence="4" type="ORF">PSQ19_02720</name>
</gene>
<dbReference type="InterPro" id="IPR002173">
    <property type="entry name" value="Carboh/pur_kinase_PfkB_CS"/>
</dbReference>
<organism evidence="4 5">
    <name type="scientific">Devosia algicola</name>
    <dbReference type="NCBI Taxonomy" id="3026418"/>
    <lineage>
        <taxon>Bacteria</taxon>
        <taxon>Pseudomonadati</taxon>
        <taxon>Pseudomonadota</taxon>
        <taxon>Alphaproteobacteria</taxon>
        <taxon>Hyphomicrobiales</taxon>
        <taxon>Devosiaceae</taxon>
        <taxon>Devosia</taxon>
    </lineage>
</organism>
<evidence type="ECO:0000313" key="5">
    <source>
        <dbReference type="Proteomes" id="UP001220530"/>
    </source>
</evidence>
<evidence type="ECO:0000259" key="3">
    <source>
        <dbReference type="Pfam" id="PF00294"/>
    </source>
</evidence>
<dbReference type="Pfam" id="PF00294">
    <property type="entry name" value="PfkB"/>
    <property type="match status" value="1"/>
</dbReference>
<evidence type="ECO:0000256" key="2">
    <source>
        <dbReference type="ARBA" id="ARBA00022777"/>
    </source>
</evidence>
<dbReference type="SUPFAM" id="SSF53613">
    <property type="entry name" value="Ribokinase-like"/>
    <property type="match status" value="1"/>
</dbReference>
<proteinExistence type="predicted"/>
<protein>
    <submittedName>
        <fullName evidence="4">Carbohydrate kinase family protein</fullName>
    </submittedName>
</protein>
<dbReference type="PROSITE" id="PS00584">
    <property type="entry name" value="PFKB_KINASES_2"/>
    <property type="match status" value="1"/>
</dbReference>
<accession>A0ABY7YPJ9</accession>
<keyword evidence="2 4" id="KW-0418">Kinase</keyword>
<dbReference type="GO" id="GO:0016301">
    <property type="term" value="F:kinase activity"/>
    <property type="evidence" value="ECO:0007669"/>
    <property type="project" value="UniProtKB-KW"/>
</dbReference>